<gene>
    <name evidence="1" type="ORF">L2764_20635</name>
</gene>
<keyword evidence="2" id="KW-1185">Reference proteome</keyword>
<evidence type="ECO:0000313" key="1">
    <source>
        <dbReference type="EMBL" id="MCL1126822.1"/>
    </source>
</evidence>
<dbReference type="EMBL" id="JAKIKS010000109">
    <property type="protein sequence ID" value="MCL1126822.1"/>
    <property type="molecule type" value="Genomic_DNA"/>
</dbReference>
<organism evidence="1 2">
    <name type="scientific">Shewanella surugensis</name>
    <dbReference type="NCBI Taxonomy" id="212020"/>
    <lineage>
        <taxon>Bacteria</taxon>
        <taxon>Pseudomonadati</taxon>
        <taxon>Pseudomonadota</taxon>
        <taxon>Gammaproteobacteria</taxon>
        <taxon>Alteromonadales</taxon>
        <taxon>Shewanellaceae</taxon>
        <taxon>Shewanella</taxon>
    </lineage>
</organism>
<protein>
    <submittedName>
        <fullName evidence="1">Uncharacterized protein</fullName>
    </submittedName>
</protein>
<dbReference type="Proteomes" id="UP001203423">
    <property type="component" value="Unassembled WGS sequence"/>
</dbReference>
<comment type="caution">
    <text evidence="1">The sequence shown here is derived from an EMBL/GenBank/DDBJ whole genome shotgun (WGS) entry which is preliminary data.</text>
</comment>
<evidence type="ECO:0000313" key="2">
    <source>
        <dbReference type="Proteomes" id="UP001203423"/>
    </source>
</evidence>
<reference evidence="1 2" key="1">
    <citation type="submission" date="2022-01" db="EMBL/GenBank/DDBJ databases">
        <title>Whole genome-based taxonomy of the Shewanellaceae.</title>
        <authorList>
            <person name="Martin-Rodriguez A.J."/>
        </authorList>
    </citation>
    <scope>NUCLEOTIDE SEQUENCE [LARGE SCALE GENOMIC DNA]</scope>
    <source>
        <strain evidence="1 2">DSM 17177</strain>
    </source>
</reference>
<sequence>MQINASLTALNVLKIEDRQTKNTQGKTVISIASRKRRKFNQHLMGRLFDELGLDLSNEKVATIYEQFSNYGAIAA</sequence>
<name>A0ABT0LHN4_9GAMM</name>
<accession>A0ABT0LHN4</accession>
<dbReference type="RefSeq" id="WP_248942233.1">
    <property type="nucleotide sequence ID" value="NZ_JAKIKS010000109.1"/>
</dbReference>
<proteinExistence type="predicted"/>